<organism evidence="1">
    <name type="scientific">Staphylococcus phage HS15</name>
    <dbReference type="NCBI Taxonomy" id="3056405"/>
    <lineage>
        <taxon>Viruses</taxon>
    </lineage>
</organism>
<name>A0AA49X4A1_9VIRU</name>
<reference evidence="1" key="1">
    <citation type="submission" date="2023-04" db="EMBL/GenBank/DDBJ databases">
        <title>The human skin virome in hidradenitis suppurativa patients.</title>
        <authorList>
            <person name="Jansen D."/>
        </authorList>
    </citation>
    <scope>NUCLEOTIDE SEQUENCE</scope>
    <source>
        <strain evidence="1">VC3_JansenPhageL</strain>
    </source>
</reference>
<evidence type="ECO:0000313" key="1">
    <source>
        <dbReference type="EMBL" id="WLJ26150.1"/>
    </source>
</evidence>
<sequence length="88" mass="9973">MKAIEILEELSTKIKREEYVGNIGIIVQIKDDETLKEAKKAKSILEAFVNKVELKVVEAGNYNLSQFTSNDYPVFRLSAGHFGKILEK</sequence>
<accession>A0AA49X4A1</accession>
<dbReference type="EMBL" id="OQ890322">
    <property type="protein sequence ID" value="WLJ26150.1"/>
    <property type="molecule type" value="Genomic_DNA"/>
</dbReference>
<proteinExistence type="predicted"/>
<protein>
    <submittedName>
        <fullName evidence="1">Uncharacterized protein</fullName>
    </submittedName>
</protein>